<organism evidence="2 3">
    <name type="scientific">Enterococcus faecium EnGen0192</name>
    <dbReference type="NCBI Taxonomy" id="1157487"/>
    <lineage>
        <taxon>Bacteria</taxon>
        <taxon>Bacillati</taxon>
        <taxon>Bacillota</taxon>
        <taxon>Bacilli</taxon>
        <taxon>Lactobacillales</taxon>
        <taxon>Enterococcaceae</taxon>
        <taxon>Enterococcus</taxon>
    </lineage>
</organism>
<dbReference type="AlphaFoldDB" id="A0A829F005"/>
<feature type="region of interest" description="Disordered" evidence="1">
    <location>
        <begin position="1"/>
        <end position="29"/>
    </location>
</feature>
<evidence type="ECO:0000313" key="3">
    <source>
        <dbReference type="Proteomes" id="UP000013897"/>
    </source>
</evidence>
<sequence length="74" mass="8963">MARPKKYKTEEERKKAREKSKKKWASRNKDKVAYIRAKSSAKLFVEMSEDEDVEMLERWIEERKKRGKISDNND</sequence>
<dbReference type="EMBL" id="AITY01000080">
    <property type="protein sequence ID" value="EOM18382.1"/>
    <property type="molecule type" value="Genomic_DNA"/>
</dbReference>
<comment type="caution">
    <text evidence="2">The sequence shown here is derived from an EMBL/GenBank/DDBJ whole genome shotgun (WGS) entry which is preliminary data.</text>
</comment>
<dbReference type="Proteomes" id="UP000013897">
    <property type="component" value="Unassembled WGS sequence"/>
</dbReference>
<proteinExistence type="predicted"/>
<evidence type="ECO:0000256" key="1">
    <source>
        <dbReference type="SAM" id="MobiDB-lite"/>
    </source>
</evidence>
<accession>A0A829F005</accession>
<dbReference type="RefSeq" id="WP_010724476.1">
    <property type="nucleotide sequence ID" value="NZ_KB949510.1"/>
</dbReference>
<protein>
    <submittedName>
        <fullName evidence="2">Uncharacterized protein</fullName>
    </submittedName>
</protein>
<feature type="compositionally biased region" description="Basic residues" evidence="1">
    <location>
        <begin position="16"/>
        <end position="26"/>
    </location>
</feature>
<evidence type="ECO:0000313" key="2">
    <source>
        <dbReference type="EMBL" id="EOM18382.1"/>
    </source>
</evidence>
<reference evidence="2 3" key="1">
    <citation type="submission" date="2013-02" db="EMBL/GenBank/DDBJ databases">
        <title>The Genome Sequence of Enterococcus faecium HM1072.</title>
        <authorList>
            <consortium name="The Broad Institute Genome Sequencing Platform"/>
            <consortium name="The Broad Institute Genome Sequencing Center for Infectious Disease"/>
            <person name="Earl A.M."/>
            <person name="Gilmore M.S."/>
            <person name="Lebreton F."/>
            <person name="Courvalin P."/>
            <person name="Walker B."/>
            <person name="Young S.K."/>
            <person name="Zeng Q."/>
            <person name="Gargeya S."/>
            <person name="Fitzgerald M."/>
            <person name="Haas B."/>
            <person name="Abouelleil A."/>
            <person name="Alvarado L."/>
            <person name="Arachchi H.M."/>
            <person name="Berlin A.M."/>
            <person name="Chapman S.B."/>
            <person name="Dewar J."/>
            <person name="Goldberg J."/>
            <person name="Griggs A."/>
            <person name="Gujja S."/>
            <person name="Hansen M."/>
            <person name="Howarth C."/>
            <person name="Imamovic A."/>
            <person name="Larimer J."/>
            <person name="McCowan C."/>
            <person name="Murphy C."/>
            <person name="Neiman D."/>
            <person name="Pearson M."/>
            <person name="Priest M."/>
            <person name="Roberts A."/>
            <person name="Saif S."/>
            <person name="Shea T."/>
            <person name="Sisk P."/>
            <person name="Sykes S."/>
            <person name="Wortman J."/>
            <person name="Nusbaum C."/>
            <person name="Birren B."/>
        </authorList>
    </citation>
    <scope>NUCLEOTIDE SEQUENCE [LARGE SCALE GENOMIC DNA]</scope>
    <source>
        <strain evidence="2 3">HM1072</strain>
    </source>
</reference>
<gene>
    <name evidence="2" type="ORF">SSM_03022</name>
</gene>
<name>A0A829F005_ENTFC</name>